<gene>
    <name evidence="3" type="primary">ogt</name>
    <name evidence="3" type="ORF">SAMEA4412673_02137</name>
</gene>
<dbReference type="GO" id="GO:0003908">
    <property type="term" value="F:methylated-DNA-[protein]-cysteine S-methyltransferase activity"/>
    <property type="evidence" value="ECO:0007669"/>
    <property type="project" value="UniProtKB-EC"/>
</dbReference>
<evidence type="ECO:0000259" key="2">
    <source>
        <dbReference type="Pfam" id="PF01035"/>
    </source>
</evidence>
<dbReference type="InterPro" id="IPR036388">
    <property type="entry name" value="WH-like_DNA-bd_sf"/>
</dbReference>
<dbReference type="KEGG" id="smiz:4412673_02137"/>
<dbReference type="AlphaFoldDB" id="A0AAJ5C0D6"/>
<dbReference type="EMBL" id="LT906468">
    <property type="protein sequence ID" value="SNV50689.1"/>
    <property type="molecule type" value="Genomic_DNA"/>
</dbReference>
<reference evidence="3 4" key="1">
    <citation type="submission" date="2017-06" db="EMBL/GenBank/DDBJ databases">
        <authorList>
            <consortium name="Pathogen Informatics"/>
        </authorList>
    </citation>
    <scope>NUCLEOTIDE SEQUENCE [LARGE SCALE GENOMIC DNA]</scope>
    <source>
        <strain evidence="3 4">NCTC12149</strain>
    </source>
</reference>
<evidence type="ECO:0000256" key="1">
    <source>
        <dbReference type="ARBA" id="ARBA00022763"/>
    </source>
</evidence>
<dbReference type="SUPFAM" id="SSF46767">
    <property type="entry name" value="Methylated DNA-protein cysteine methyltransferase, C-terminal domain"/>
    <property type="match status" value="1"/>
</dbReference>
<evidence type="ECO:0000313" key="4">
    <source>
        <dbReference type="Proteomes" id="UP000215355"/>
    </source>
</evidence>
<name>A0AAJ5C0D6_9SPHI</name>
<dbReference type="NCBIfam" id="TIGR00589">
    <property type="entry name" value="ogt"/>
    <property type="match status" value="1"/>
</dbReference>
<evidence type="ECO:0000313" key="3">
    <source>
        <dbReference type="EMBL" id="SNV50689.1"/>
    </source>
</evidence>
<dbReference type="Pfam" id="PF01035">
    <property type="entry name" value="DNA_binding_1"/>
    <property type="match status" value="1"/>
</dbReference>
<proteinExistence type="predicted"/>
<keyword evidence="3" id="KW-0489">Methyltransferase</keyword>
<dbReference type="Proteomes" id="UP000215355">
    <property type="component" value="Chromosome 1"/>
</dbReference>
<keyword evidence="1" id="KW-0227">DNA damage</keyword>
<keyword evidence="3" id="KW-0808">Transferase</keyword>
<dbReference type="EC" id="2.1.1.63" evidence="3"/>
<dbReference type="GO" id="GO:0006281">
    <property type="term" value="P:DNA repair"/>
    <property type="evidence" value="ECO:0007669"/>
    <property type="project" value="InterPro"/>
</dbReference>
<accession>A0AAJ5C0D6</accession>
<dbReference type="InterPro" id="IPR014048">
    <property type="entry name" value="MethylDNA_cys_MeTrfase_DNA-bd"/>
</dbReference>
<organism evidence="3 4">
    <name type="scientific">Sphingobacterium mizutaii</name>
    <dbReference type="NCBI Taxonomy" id="1010"/>
    <lineage>
        <taxon>Bacteria</taxon>
        <taxon>Pseudomonadati</taxon>
        <taxon>Bacteroidota</taxon>
        <taxon>Sphingobacteriia</taxon>
        <taxon>Sphingobacteriales</taxon>
        <taxon>Sphingobacteriaceae</taxon>
        <taxon>Sphingobacterium</taxon>
    </lineage>
</organism>
<dbReference type="GO" id="GO:0032259">
    <property type="term" value="P:methylation"/>
    <property type="evidence" value="ECO:0007669"/>
    <property type="project" value="UniProtKB-KW"/>
</dbReference>
<protein>
    <submittedName>
        <fullName evidence="3">Methylated-DNA--protein-cysteine methyltransferase</fullName>
        <ecNumber evidence="3">2.1.1.63</ecNumber>
    </submittedName>
</protein>
<dbReference type="Gene3D" id="1.10.10.10">
    <property type="entry name" value="Winged helix-like DNA-binding domain superfamily/Winged helix DNA-binding domain"/>
    <property type="match status" value="1"/>
</dbReference>
<sequence>MVISGTDFLMKVWREIRRIKYGHSLKLRQIAYKLDKPNVMNSISYAYNKNRLKILIPRYRINRMGNHNTALEGGIWRIQWLQDFEKRNLQS</sequence>
<feature type="domain" description="Methylated-DNA-[protein]-cysteine S-methyltransferase DNA binding" evidence="2">
    <location>
        <begin position="8"/>
        <end position="86"/>
    </location>
</feature>
<dbReference type="InterPro" id="IPR036217">
    <property type="entry name" value="MethylDNA_cys_MeTrfase_DNAb"/>
</dbReference>